<dbReference type="PANTHER" id="PTHR12400:SF21">
    <property type="entry name" value="KINASE"/>
    <property type="match status" value="1"/>
</dbReference>
<feature type="compositionally biased region" description="Low complexity" evidence="5">
    <location>
        <begin position="435"/>
        <end position="447"/>
    </location>
</feature>
<dbReference type="STRING" id="1330018.A0A167KNK2"/>
<dbReference type="SUPFAM" id="SSF56104">
    <property type="entry name" value="SAICAR synthase-like"/>
    <property type="match status" value="1"/>
</dbReference>
<keyword evidence="7" id="KW-1185">Reference proteome</keyword>
<feature type="region of interest" description="Disordered" evidence="5">
    <location>
        <begin position="888"/>
        <end position="907"/>
    </location>
</feature>
<dbReference type="GO" id="GO:0008440">
    <property type="term" value="F:inositol-1,4,5-trisphosphate 3-kinase activity"/>
    <property type="evidence" value="ECO:0007669"/>
    <property type="project" value="TreeGrafter"/>
</dbReference>
<gene>
    <name evidence="6" type="ORF">CALVIDRAFT_538620</name>
</gene>
<protein>
    <recommendedName>
        <fullName evidence="4">Kinase</fullName>
        <ecNumber evidence="4">2.7.-.-</ecNumber>
    </recommendedName>
</protein>
<comment type="similarity">
    <text evidence="1 4">Belongs to the inositol phosphokinase (IPK) family.</text>
</comment>
<organism evidence="6 7">
    <name type="scientific">Calocera viscosa (strain TUFC12733)</name>
    <dbReference type="NCBI Taxonomy" id="1330018"/>
    <lineage>
        <taxon>Eukaryota</taxon>
        <taxon>Fungi</taxon>
        <taxon>Dikarya</taxon>
        <taxon>Basidiomycota</taxon>
        <taxon>Agaricomycotina</taxon>
        <taxon>Dacrymycetes</taxon>
        <taxon>Dacrymycetales</taxon>
        <taxon>Dacrymycetaceae</taxon>
        <taxon>Calocera</taxon>
    </lineage>
</organism>
<keyword evidence="3 4" id="KW-0418">Kinase</keyword>
<dbReference type="GO" id="GO:0005634">
    <property type="term" value="C:nucleus"/>
    <property type="evidence" value="ECO:0007669"/>
    <property type="project" value="TreeGrafter"/>
</dbReference>
<name>A0A167KNK2_CALVF</name>
<reference evidence="6 7" key="1">
    <citation type="journal article" date="2016" name="Mol. Biol. Evol.">
        <title>Comparative Genomics of Early-Diverging Mushroom-Forming Fungi Provides Insights into the Origins of Lignocellulose Decay Capabilities.</title>
        <authorList>
            <person name="Nagy L.G."/>
            <person name="Riley R."/>
            <person name="Tritt A."/>
            <person name="Adam C."/>
            <person name="Daum C."/>
            <person name="Floudas D."/>
            <person name="Sun H."/>
            <person name="Yadav J.S."/>
            <person name="Pangilinan J."/>
            <person name="Larsson K.H."/>
            <person name="Matsuura K."/>
            <person name="Barry K."/>
            <person name="Labutti K."/>
            <person name="Kuo R."/>
            <person name="Ohm R.A."/>
            <person name="Bhattacharya S.S."/>
            <person name="Shirouzu T."/>
            <person name="Yoshinaga Y."/>
            <person name="Martin F.M."/>
            <person name="Grigoriev I.V."/>
            <person name="Hibbett D.S."/>
        </authorList>
    </citation>
    <scope>NUCLEOTIDE SEQUENCE [LARGE SCALE GENOMIC DNA]</scope>
    <source>
        <strain evidence="6 7">TUFC12733</strain>
    </source>
</reference>
<evidence type="ECO:0000256" key="2">
    <source>
        <dbReference type="ARBA" id="ARBA00022679"/>
    </source>
</evidence>
<proteinExistence type="inferred from homology"/>
<feature type="compositionally biased region" description="Basic and acidic residues" evidence="5">
    <location>
        <begin position="448"/>
        <end position="461"/>
    </location>
</feature>
<feature type="region of interest" description="Disordered" evidence="5">
    <location>
        <begin position="391"/>
        <end position="483"/>
    </location>
</feature>
<evidence type="ECO:0000313" key="6">
    <source>
        <dbReference type="EMBL" id="KZO94835.1"/>
    </source>
</evidence>
<dbReference type="Gene3D" id="3.30.470.160">
    <property type="entry name" value="Inositol polyphosphate kinase"/>
    <property type="match status" value="1"/>
</dbReference>
<dbReference type="GO" id="GO:0046854">
    <property type="term" value="P:phosphatidylinositol phosphate biosynthetic process"/>
    <property type="evidence" value="ECO:0007669"/>
    <property type="project" value="TreeGrafter"/>
</dbReference>
<evidence type="ECO:0000256" key="1">
    <source>
        <dbReference type="ARBA" id="ARBA00007374"/>
    </source>
</evidence>
<feature type="compositionally biased region" description="Basic and acidic residues" evidence="5">
    <location>
        <begin position="469"/>
        <end position="483"/>
    </location>
</feature>
<dbReference type="GO" id="GO:0032958">
    <property type="term" value="P:inositol phosphate biosynthetic process"/>
    <property type="evidence" value="ECO:0007669"/>
    <property type="project" value="InterPro"/>
</dbReference>
<feature type="region of interest" description="Disordered" evidence="5">
    <location>
        <begin position="708"/>
        <end position="778"/>
    </location>
</feature>
<feature type="region of interest" description="Disordered" evidence="5">
    <location>
        <begin position="657"/>
        <end position="679"/>
    </location>
</feature>
<feature type="region of interest" description="Disordered" evidence="5">
    <location>
        <begin position="328"/>
        <end position="354"/>
    </location>
</feature>
<sequence>MVDPTYACPCLNVRLYVQPVDDANGAGDKVEGDWRRVFVGQDGIQTTHVDMTLTTRSRVQPLSEEERYVKSTTVLTCLACRTPVYRTLQMISWPLDNAVSDEPVVSEGHLPEQEVPRSEDGWIEVNLGIPGCITGVSMEAAKSSSRFSPAFSLLLPESTATSPTDENVPSVPVGPVLPQLPALFPPPPQTPTDPMFQHLASIASAAYQEQLSREEEELSALLRHRVERLELLGLRLRREVETLWSSWQGVQQSNAAFSQSENELRQEREGGPRAPSSTSSHGDPHRPWTTPRENSNELQRSMSRKGSAASLLARSLRSGGYLYHSGSQWDSDSQFDEESESADMSIPTTPDEDHFRETGEYSMAMTHMRSSNDNFRLPDGALSLRLAPMNSVPIGRGVSRSKPPSRTKSSRDRDHHQRSAPDVLGEVEGGDEITATRGRSRPASRSGPSHERHPYERDRTPNGRSSMEGTRRRSSSDRSLREGSWSDHVITNVWDHPRAPQNALHISTSHLNNVNQMLDESPIFDLDGPHSGRWLEPVPLRPFRNRVGGHTAIYKFTKRAVCKPLASRENVFYEAVEREVPQLLAFLPRYLGVMLVNYRRVHHHAHHVEDDGPAAGHLLEFNPASKDENGQAPVRPAMQKIWSSSVVREPVLLPSSSAQTHLEMSSQTSTPFLGDTQEEEELPEVVLQHNIHMLPPWLLAPPVPSPVRPPYRSVSGENTAANTPRPLPGPDTWGLSQSFALGGLPVRESDSEPNAPRKPMARSASPDGVPFEDERNRERTRRQLSMTNTAGVAPPAQAPSQGQSFIGGLGTTVANARLRDHVFGTIMRRYRKKAADAARMIKGDAIQTDSARSNTSGASKDPSPTGMSKKSAIGRLLQEEHHLRRVQSAGHLQNQTQSKEAEAPGVFGDLEEVEGLMTEYERKPPLSGEGFRKSRKTLTTAAAVNGIHTPLQSPAVLALPLNEPQVTRQEHFILLEDLTGRLRKPCVCDLKMGTRQYGVDARPAKKMSQRAKCDRTTSRTLGVRICGMQVWDRFKDAFYSQDKYVGRRIKTEEFPSSLARFLYDGEKVLVYHIPPMIQKLCSLARLISQLKGYRFYGCSILFLYDGEPQIQEAYAQLGVETHLSSKQPTSTNSVSSSTNSASSVNGTGKSVDRPELGVDVRGQPTKDPGACRRRKGELDIRIVDFAHSTTGKDYLPQPPPSDPDETLDLSAKLKGYDPRLDPVTGLLYGRFPPHRPELPDIGFLFGLKSLVNVLEQIWNEERSRRNREIQQGRMAEAEKLSHLPQDGREIFDTVFGRPGKPGMVVDGYIST</sequence>
<dbReference type="EMBL" id="KV417292">
    <property type="protein sequence ID" value="KZO94835.1"/>
    <property type="molecule type" value="Genomic_DNA"/>
</dbReference>
<dbReference type="InterPro" id="IPR038286">
    <property type="entry name" value="IPK_sf"/>
</dbReference>
<dbReference type="Proteomes" id="UP000076738">
    <property type="component" value="Unassembled WGS sequence"/>
</dbReference>
<feature type="region of interest" description="Disordered" evidence="5">
    <location>
        <begin position="1125"/>
        <end position="1172"/>
    </location>
</feature>
<feature type="compositionally biased region" description="Polar residues" evidence="5">
    <location>
        <begin position="291"/>
        <end position="301"/>
    </location>
</feature>
<feature type="compositionally biased region" description="Basic and acidic residues" evidence="5">
    <location>
        <begin position="262"/>
        <end position="271"/>
    </location>
</feature>
<evidence type="ECO:0000256" key="3">
    <source>
        <dbReference type="ARBA" id="ARBA00022777"/>
    </source>
</evidence>
<feature type="compositionally biased region" description="Basic and acidic residues" evidence="5">
    <location>
        <begin position="409"/>
        <end position="419"/>
    </location>
</feature>
<feature type="region of interest" description="Disordered" evidence="5">
    <location>
        <begin position="845"/>
        <end position="870"/>
    </location>
</feature>
<feature type="compositionally biased region" description="Polar residues" evidence="5">
    <location>
        <begin position="657"/>
        <end position="671"/>
    </location>
</feature>
<dbReference type="Pfam" id="PF03770">
    <property type="entry name" value="IPK"/>
    <property type="match status" value="1"/>
</dbReference>
<evidence type="ECO:0000256" key="5">
    <source>
        <dbReference type="SAM" id="MobiDB-lite"/>
    </source>
</evidence>
<dbReference type="GO" id="GO:0000824">
    <property type="term" value="F:inositol-1,4,5,6-tetrakisphosphate 3-kinase activity"/>
    <property type="evidence" value="ECO:0007669"/>
    <property type="project" value="TreeGrafter"/>
</dbReference>
<accession>A0A167KNK2</accession>
<evidence type="ECO:0000256" key="4">
    <source>
        <dbReference type="RuleBase" id="RU363090"/>
    </source>
</evidence>
<feature type="compositionally biased region" description="Low complexity" evidence="5">
    <location>
        <begin position="1129"/>
        <end position="1145"/>
    </location>
</feature>
<evidence type="ECO:0000313" key="7">
    <source>
        <dbReference type="Proteomes" id="UP000076738"/>
    </source>
</evidence>
<dbReference type="InterPro" id="IPR005522">
    <property type="entry name" value="IPK"/>
</dbReference>
<dbReference type="EC" id="2.7.-.-" evidence="4"/>
<keyword evidence="2 4" id="KW-0808">Transferase</keyword>
<dbReference type="OrthoDB" id="2573163at2759"/>
<dbReference type="GO" id="GO:0005737">
    <property type="term" value="C:cytoplasm"/>
    <property type="evidence" value="ECO:0007669"/>
    <property type="project" value="TreeGrafter"/>
</dbReference>
<feature type="region of interest" description="Disordered" evidence="5">
    <location>
        <begin position="254"/>
        <end position="306"/>
    </location>
</feature>
<feature type="compositionally biased region" description="Polar residues" evidence="5">
    <location>
        <begin position="847"/>
        <end position="858"/>
    </location>
</feature>
<dbReference type="PANTHER" id="PTHR12400">
    <property type="entry name" value="INOSITOL POLYPHOSPHATE KINASE"/>
    <property type="match status" value="1"/>
</dbReference>